<dbReference type="OrthoDB" id="7585068at2"/>
<accession>A0A4Q6Y2V8</accession>
<evidence type="ECO:0008006" key="4">
    <source>
        <dbReference type="Google" id="ProtNLM"/>
    </source>
</evidence>
<feature type="transmembrane region" description="Helical" evidence="1">
    <location>
        <begin position="99"/>
        <end position="125"/>
    </location>
</feature>
<dbReference type="Proteomes" id="UP000292085">
    <property type="component" value="Unassembled WGS sequence"/>
</dbReference>
<comment type="caution">
    <text evidence="2">The sequence shown here is derived from an EMBL/GenBank/DDBJ whole genome shotgun (WGS) entry which is preliminary data.</text>
</comment>
<feature type="transmembrane region" description="Helical" evidence="1">
    <location>
        <begin position="232"/>
        <end position="257"/>
    </location>
</feature>
<dbReference type="EMBL" id="SGIS01000013">
    <property type="protein sequence ID" value="RZF64582.1"/>
    <property type="molecule type" value="Genomic_DNA"/>
</dbReference>
<organism evidence="2 3">
    <name type="scientific">Sphingomonas populi</name>
    <dbReference type="NCBI Taxonomy" id="2484750"/>
    <lineage>
        <taxon>Bacteria</taxon>
        <taxon>Pseudomonadati</taxon>
        <taxon>Pseudomonadota</taxon>
        <taxon>Alphaproteobacteria</taxon>
        <taxon>Sphingomonadales</taxon>
        <taxon>Sphingomonadaceae</taxon>
        <taxon>Sphingomonas</taxon>
    </lineage>
</organism>
<evidence type="ECO:0000256" key="1">
    <source>
        <dbReference type="SAM" id="Phobius"/>
    </source>
</evidence>
<keyword evidence="3" id="KW-1185">Reference proteome</keyword>
<sequence length="274" mass="28720">MVNLEAVWDRTSEFVGERRADVIPIALLLLFVPIGLMSNLMPLIGRQPSVRNIALALAAVALGIVTIWGHLALTALVLKAGGWKTAVRTGAERLPVAVLISLIEMAVLVLAVAPIFVVFAMSGIMSDATPAGSVPTMGLEPAVFILVYGVVVAIVGLVLLARLLLVNAALVGERRGVSALIRSLALTRGMTLKLVGLVLLYIIVSQVAGLATKTVFGAILGLLTLGNDNATLATVITTTLVALVQTGFTTLATVFTARLFLAVRDVRETIVELV</sequence>
<feature type="transmembrane region" description="Helical" evidence="1">
    <location>
        <begin position="145"/>
        <end position="171"/>
    </location>
</feature>
<reference evidence="2 3" key="1">
    <citation type="submission" date="2019-02" db="EMBL/GenBank/DDBJ databases">
        <authorList>
            <person name="Li Y."/>
        </authorList>
    </citation>
    <scope>NUCLEOTIDE SEQUENCE [LARGE SCALE GENOMIC DNA]</scope>
    <source>
        <strain evidence="2 3">3-7</strain>
    </source>
</reference>
<keyword evidence="1" id="KW-0472">Membrane</keyword>
<evidence type="ECO:0000313" key="3">
    <source>
        <dbReference type="Proteomes" id="UP000292085"/>
    </source>
</evidence>
<proteinExistence type="predicted"/>
<dbReference type="RefSeq" id="WP_130157147.1">
    <property type="nucleotide sequence ID" value="NZ_SGIS01000013.1"/>
</dbReference>
<keyword evidence="1" id="KW-1133">Transmembrane helix</keyword>
<keyword evidence="1" id="KW-0812">Transmembrane</keyword>
<name>A0A4Q6Y2V8_9SPHN</name>
<feature type="transmembrane region" description="Helical" evidence="1">
    <location>
        <begin position="192"/>
        <end position="212"/>
    </location>
</feature>
<dbReference type="AlphaFoldDB" id="A0A4Q6Y2V8"/>
<protein>
    <recommendedName>
        <fullName evidence="4">Glycerophosphoryl diester phosphodiesterase membrane domain-containing protein</fullName>
    </recommendedName>
</protein>
<feature type="transmembrane region" description="Helical" evidence="1">
    <location>
        <begin position="53"/>
        <end position="78"/>
    </location>
</feature>
<evidence type="ECO:0000313" key="2">
    <source>
        <dbReference type="EMBL" id="RZF64582.1"/>
    </source>
</evidence>
<gene>
    <name evidence="2" type="ORF">EWE75_10470</name>
</gene>
<feature type="transmembrane region" description="Helical" evidence="1">
    <location>
        <begin position="20"/>
        <end position="41"/>
    </location>
</feature>